<protein>
    <submittedName>
        <fullName evidence="2">Uncharacterized protein</fullName>
    </submittedName>
</protein>
<sequence length="786" mass="87923">MAEGGKDIGPQQEQPRVPEVKVPEPRAYEEIKEDLEALSKDPNFDPKSEELRLLRVERARLLQKAKPIFISLKGTMAEVQRDNGKDNFLGVETAIASIDTNRLEQEASGISGWDTRFEGLIEEYRDGAIRNMSLAWLRTLERNGQPVNQDVVSDAEKRIACLNWGSPPAGLEMMAESFLQYMLQAGMQTQQQGRSLSTKNIDPNLYERGMRQPLPSHVGALFEGGKNSHIYYAGVAGEHLTPLDIKKEDDGWKFILRNLEAYNNVFGDYKSWIPVVFIWREDAVYAARATNIENTKQYSEFEDRLYACNAITVSARLMEKANADLGGFLDFICGGEASNSFQIQMKRYILQGDDKKIATALKNPLVSQYFHILLRDAGIKAHEKVNNYGQIIDAFSFSPTEAMRNSPLVSFLRKKETGGLNVDWKGGFDGYLENLVSREGPKGENDEQKTEFKDKYPEKVSDEDPERFEKRAAAKLACDIFFTTLYTRYDDRITERGTKYNDFALSPCGNWAGDPFTEVIYPPHLYKNVKSGYPRYPDVWKIIDAAFRPRDVNLAMAKVARDQSFGVPNKKQMEAIGREEYGISTKLLRPDATTSIAHLNRYHQALSAVMGDPMVGALSDISGEGIKGIAKAATLMAQIYPLLGFSKDSDRNKEIARQLDAAFFARVVLAKIVAFHHEFRMGTITSIKNILEPDKSSAPIKGLSEFMVAMWGPNARTRQEGLINIFEERYGFNFGGNMGLNAEGTLAEARRLATSLGADPRLAAPLVVGKALLDIGKVLAETAGMK</sequence>
<dbReference type="Proteomes" id="UP000177740">
    <property type="component" value="Unassembled WGS sequence"/>
</dbReference>
<dbReference type="AlphaFoldDB" id="A0A1G2EMY1"/>
<gene>
    <name evidence="2" type="ORF">A2365_00325</name>
</gene>
<name>A0A1G2EMY1_9BACT</name>
<evidence type="ECO:0000313" key="2">
    <source>
        <dbReference type="EMBL" id="OGZ26608.1"/>
    </source>
</evidence>
<organism evidence="2 3">
    <name type="scientific">Candidatus Nealsonbacteria bacterium RIFOXYB1_FULL_40_15</name>
    <dbReference type="NCBI Taxonomy" id="1801677"/>
    <lineage>
        <taxon>Bacteria</taxon>
        <taxon>Candidatus Nealsoniibacteriota</taxon>
    </lineage>
</organism>
<comment type="caution">
    <text evidence="2">The sequence shown here is derived from an EMBL/GenBank/DDBJ whole genome shotgun (WGS) entry which is preliminary data.</text>
</comment>
<feature type="region of interest" description="Disordered" evidence="1">
    <location>
        <begin position="1"/>
        <end position="26"/>
    </location>
</feature>
<reference evidence="2 3" key="1">
    <citation type="journal article" date="2016" name="Nat. Commun.">
        <title>Thousands of microbial genomes shed light on interconnected biogeochemical processes in an aquifer system.</title>
        <authorList>
            <person name="Anantharaman K."/>
            <person name="Brown C.T."/>
            <person name="Hug L.A."/>
            <person name="Sharon I."/>
            <person name="Castelle C.J."/>
            <person name="Probst A.J."/>
            <person name="Thomas B.C."/>
            <person name="Singh A."/>
            <person name="Wilkins M.J."/>
            <person name="Karaoz U."/>
            <person name="Brodie E.L."/>
            <person name="Williams K.H."/>
            <person name="Hubbard S.S."/>
            <person name="Banfield J.F."/>
        </authorList>
    </citation>
    <scope>NUCLEOTIDE SEQUENCE [LARGE SCALE GENOMIC DNA]</scope>
</reference>
<proteinExistence type="predicted"/>
<feature type="compositionally biased region" description="Basic and acidic residues" evidence="1">
    <location>
        <begin position="439"/>
        <end position="464"/>
    </location>
</feature>
<feature type="region of interest" description="Disordered" evidence="1">
    <location>
        <begin position="436"/>
        <end position="464"/>
    </location>
</feature>
<accession>A0A1G2EMY1</accession>
<feature type="compositionally biased region" description="Basic and acidic residues" evidence="1">
    <location>
        <begin position="16"/>
        <end position="26"/>
    </location>
</feature>
<evidence type="ECO:0000313" key="3">
    <source>
        <dbReference type="Proteomes" id="UP000177740"/>
    </source>
</evidence>
<dbReference type="EMBL" id="MHMM01000019">
    <property type="protein sequence ID" value="OGZ26608.1"/>
    <property type="molecule type" value="Genomic_DNA"/>
</dbReference>
<evidence type="ECO:0000256" key="1">
    <source>
        <dbReference type="SAM" id="MobiDB-lite"/>
    </source>
</evidence>